<keyword evidence="7" id="KW-0819">tRNA processing</keyword>
<evidence type="ECO:0000256" key="9">
    <source>
        <dbReference type="ARBA" id="ARBA00023242"/>
    </source>
</evidence>
<feature type="region of interest" description="Disordered" evidence="11">
    <location>
        <begin position="399"/>
        <end position="464"/>
    </location>
</feature>
<keyword evidence="6 10" id="KW-0949">S-adenosyl-L-methionine</keyword>
<feature type="binding site" evidence="10">
    <location>
        <position position="289"/>
    </location>
    <ligand>
        <name>S-adenosyl-L-methionine</name>
        <dbReference type="ChEBI" id="CHEBI:59789"/>
    </ligand>
</feature>
<feature type="compositionally biased region" description="Gly residues" evidence="11">
    <location>
        <begin position="9"/>
        <end position="21"/>
    </location>
</feature>
<dbReference type="InterPro" id="IPR057285">
    <property type="entry name" value="Pre-PUA_NSUN2"/>
</dbReference>
<evidence type="ECO:0000256" key="4">
    <source>
        <dbReference type="ARBA" id="ARBA00022603"/>
    </source>
</evidence>
<dbReference type="GO" id="GO:0005737">
    <property type="term" value="C:cytoplasm"/>
    <property type="evidence" value="ECO:0007669"/>
    <property type="project" value="TreeGrafter"/>
</dbReference>
<dbReference type="InterPro" id="IPR018314">
    <property type="entry name" value="RsmB/NOL1/NOP2-like_CS"/>
</dbReference>
<accession>A0A316U7X0</accession>
<comment type="similarity">
    <text evidence="2 10">Belongs to the class I-like SAM-binding methyltransferase superfamily. RsmB/NOP family.</text>
</comment>
<reference evidence="13 14" key="1">
    <citation type="journal article" date="2018" name="Mol. Biol. Evol.">
        <title>Broad Genomic Sampling Reveals a Smut Pathogenic Ancestry of the Fungal Clade Ustilaginomycotina.</title>
        <authorList>
            <person name="Kijpornyongpan T."/>
            <person name="Mondo S.J."/>
            <person name="Barry K."/>
            <person name="Sandor L."/>
            <person name="Lee J."/>
            <person name="Lipzen A."/>
            <person name="Pangilinan J."/>
            <person name="LaButti K."/>
            <person name="Hainaut M."/>
            <person name="Henrissat B."/>
            <person name="Grigoriev I.V."/>
            <person name="Spatafora J.W."/>
            <person name="Aime M.C."/>
        </authorList>
    </citation>
    <scope>NUCLEOTIDE SEQUENCE [LARGE SCALE GENOMIC DNA]</scope>
    <source>
        <strain evidence="13 14">MCA 4718</strain>
    </source>
</reference>
<dbReference type="PRINTS" id="PR02008">
    <property type="entry name" value="RCMTFAMILY"/>
</dbReference>
<dbReference type="InterPro" id="IPR001678">
    <property type="entry name" value="MeTrfase_RsmB-F_NOP2_dom"/>
</dbReference>
<comment type="subcellular location">
    <subcellularLocation>
        <location evidence="1">Nucleus</location>
    </subcellularLocation>
</comment>
<evidence type="ECO:0000256" key="10">
    <source>
        <dbReference type="PROSITE-ProRule" id="PRU01023"/>
    </source>
</evidence>
<dbReference type="PANTHER" id="PTHR22808:SF1">
    <property type="entry name" value="RNA CYTOSINE-C(5)-METHYLTRANSFERASE NSUN2-RELATED"/>
    <property type="match status" value="1"/>
</dbReference>
<dbReference type="AlphaFoldDB" id="A0A316U7X0"/>
<dbReference type="InterPro" id="IPR057286">
    <property type="entry name" value="PUA_NSUN2"/>
</dbReference>
<feature type="compositionally biased region" description="Basic and acidic residues" evidence="11">
    <location>
        <begin position="441"/>
        <end position="453"/>
    </location>
</feature>
<dbReference type="Pfam" id="PF01189">
    <property type="entry name" value="Methyltr_RsmB-F"/>
    <property type="match status" value="1"/>
</dbReference>
<feature type="binding site" evidence="10">
    <location>
        <begin position="192"/>
        <end position="198"/>
    </location>
    <ligand>
        <name>S-adenosyl-L-methionine</name>
        <dbReference type="ChEBI" id="CHEBI:59789"/>
    </ligand>
</feature>
<evidence type="ECO:0000256" key="7">
    <source>
        <dbReference type="ARBA" id="ARBA00022694"/>
    </source>
</evidence>
<feature type="compositionally biased region" description="Low complexity" evidence="11">
    <location>
        <begin position="34"/>
        <end position="45"/>
    </location>
</feature>
<dbReference type="PROSITE" id="PS01153">
    <property type="entry name" value="NOL1_NOP2_SUN"/>
    <property type="match status" value="1"/>
</dbReference>
<keyword evidence="14" id="KW-1185">Reference proteome</keyword>
<dbReference type="FunFam" id="3.40.50.150:FF:000271">
    <property type="entry name" value="NOL1/NOP2/Sun family protein"/>
    <property type="match status" value="1"/>
</dbReference>
<feature type="domain" description="SAM-dependent MTase RsmB/NOP-type" evidence="12">
    <location>
        <begin position="74"/>
        <end position="528"/>
    </location>
</feature>
<dbReference type="RefSeq" id="XP_025348497.1">
    <property type="nucleotide sequence ID" value="XM_025490877.1"/>
</dbReference>
<dbReference type="STRING" id="1684307.A0A316U7X0"/>
<evidence type="ECO:0000313" key="14">
    <source>
        <dbReference type="Proteomes" id="UP000245942"/>
    </source>
</evidence>
<feature type="region of interest" description="Disordered" evidence="11">
    <location>
        <begin position="1"/>
        <end position="48"/>
    </location>
</feature>
<feature type="compositionally biased region" description="Low complexity" evidence="11">
    <location>
        <begin position="614"/>
        <end position="625"/>
    </location>
</feature>
<dbReference type="InterPro" id="IPR023267">
    <property type="entry name" value="RCMT"/>
</dbReference>
<evidence type="ECO:0000256" key="6">
    <source>
        <dbReference type="ARBA" id="ARBA00022691"/>
    </source>
</evidence>
<dbReference type="GO" id="GO:0005634">
    <property type="term" value="C:nucleus"/>
    <property type="evidence" value="ECO:0007669"/>
    <property type="project" value="UniProtKB-SubCell"/>
</dbReference>
<dbReference type="PRINTS" id="PR02011">
    <property type="entry name" value="RCMTNCL1"/>
</dbReference>
<dbReference type="InterPro" id="IPR023270">
    <property type="entry name" value="RCMT_NCL1"/>
</dbReference>
<keyword evidence="5 10" id="KW-0808">Transferase</keyword>
<protein>
    <submittedName>
        <fullName evidence="13">S-adenosyl-L-methionine-dependent methyltransferase</fullName>
    </submittedName>
</protein>
<feature type="compositionally biased region" description="Low complexity" evidence="11">
    <location>
        <begin position="906"/>
        <end position="926"/>
    </location>
</feature>
<feature type="region of interest" description="Disordered" evidence="11">
    <location>
        <begin position="554"/>
        <end position="648"/>
    </location>
</feature>
<dbReference type="Pfam" id="PF25376">
    <property type="entry name" value="Pre-PUA_NSUN2"/>
    <property type="match status" value="1"/>
</dbReference>
<keyword evidence="8 10" id="KW-0694">RNA-binding</keyword>
<dbReference type="PANTHER" id="PTHR22808">
    <property type="entry name" value="NCL1 YEAST -RELATED NOL1/NOP2/FMU SUN DOMAIN-CONTAINING"/>
    <property type="match status" value="1"/>
</dbReference>
<name>A0A316U7X0_9BASI</name>
<dbReference type="SUPFAM" id="SSF53335">
    <property type="entry name" value="S-adenosyl-L-methionine-dependent methyltransferases"/>
    <property type="match status" value="1"/>
</dbReference>
<feature type="active site" description="Nucleophile" evidence="10">
    <location>
        <position position="342"/>
    </location>
</feature>
<evidence type="ECO:0000256" key="5">
    <source>
        <dbReference type="ARBA" id="ARBA00022679"/>
    </source>
</evidence>
<gene>
    <name evidence="13" type="ORF">BCV69DRAFT_268941</name>
</gene>
<dbReference type="InterPro" id="IPR049560">
    <property type="entry name" value="MeTrfase_RsmB-F_NOP2_cat"/>
</dbReference>
<dbReference type="GO" id="GO:0000049">
    <property type="term" value="F:tRNA binding"/>
    <property type="evidence" value="ECO:0007669"/>
    <property type="project" value="UniProtKB-KW"/>
</dbReference>
<evidence type="ECO:0000256" key="1">
    <source>
        <dbReference type="ARBA" id="ARBA00004123"/>
    </source>
</evidence>
<dbReference type="Pfam" id="PF25378">
    <property type="entry name" value="PUA_NSUN2"/>
    <property type="match status" value="1"/>
</dbReference>
<feature type="compositionally biased region" description="Basic and acidic residues" evidence="11">
    <location>
        <begin position="576"/>
        <end position="585"/>
    </location>
</feature>
<organism evidence="13 14">
    <name type="scientific">Pseudomicrostroma glucosiphilum</name>
    <dbReference type="NCBI Taxonomy" id="1684307"/>
    <lineage>
        <taxon>Eukaryota</taxon>
        <taxon>Fungi</taxon>
        <taxon>Dikarya</taxon>
        <taxon>Basidiomycota</taxon>
        <taxon>Ustilaginomycotina</taxon>
        <taxon>Exobasidiomycetes</taxon>
        <taxon>Microstromatales</taxon>
        <taxon>Microstromatales incertae sedis</taxon>
        <taxon>Pseudomicrostroma</taxon>
    </lineage>
</organism>
<keyword evidence="9" id="KW-0539">Nucleus</keyword>
<evidence type="ECO:0000256" key="11">
    <source>
        <dbReference type="SAM" id="MobiDB-lite"/>
    </source>
</evidence>
<dbReference type="GO" id="GO:0016428">
    <property type="term" value="F:tRNA (cytidine-5-)-methyltransferase activity"/>
    <property type="evidence" value="ECO:0007669"/>
    <property type="project" value="InterPro"/>
</dbReference>
<proteinExistence type="inferred from homology"/>
<evidence type="ECO:0000256" key="3">
    <source>
        <dbReference type="ARBA" id="ARBA00022555"/>
    </source>
</evidence>
<evidence type="ECO:0000313" key="13">
    <source>
        <dbReference type="EMBL" id="PWN21337.1"/>
    </source>
</evidence>
<dbReference type="GeneID" id="37012611"/>
<keyword evidence="3" id="KW-0820">tRNA-binding</keyword>
<dbReference type="Proteomes" id="UP000245942">
    <property type="component" value="Unassembled WGS sequence"/>
</dbReference>
<keyword evidence="4 10" id="KW-0489">Methyltransferase</keyword>
<evidence type="ECO:0000256" key="2">
    <source>
        <dbReference type="ARBA" id="ARBA00007494"/>
    </source>
</evidence>
<feature type="binding site" evidence="10">
    <location>
        <position position="229"/>
    </location>
    <ligand>
        <name>S-adenosyl-L-methionine</name>
        <dbReference type="ChEBI" id="CHEBI:59789"/>
    </ligand>
</feature>
<sequence length="926" mass="100150">MSRTKKRAPGGGGGGGKNWGKGGKRKAPGGQGGQANQQQQKGNDGWSTLDMNNKRFEAYYMDQGIVPQEEWEAFMDAFRQSLPTTFRFTAGKTTTRQLITQMQERFVPELSGVEFEGEPVKPPQPLSWYPEGLAWQVDVRKSVLRKQPDFQNFQKFLVNETAVGSLSRQEAVSMIPPLFLDVQPHHLVLDMCAAPGSKTAQLIEALHSPMTSSPEHSDPCPPGLIMANDSDVKRAYMLVHQATRLPSPNLCVTNVDAGAWPKIQVPWKGQDPSSSVVVKDLKFDRILGDVPCSGDGTLRKNVAIWKEWTTTNGQGLHPLQLRILLKGLGSLRPGGRMVYSTCSLNPLENEAVIAAAIRECGGKDGNIRLVDVSNQIPELKRAKGLTTWKVCPGKGRHLFDGSANNMQPKQEPKSAKADKAATAGEPAEEDEDAAFNAPEQTTHRDDTTAEKGPEPTAESPGYRQTLPAVPWVDSWQRLKELDPSMANRVPKSLWPAGDEAELGLERCMRVYPHYQNTGGFFIAVLEKKGAADVESQSAGIARAVEAMDNGAAGPSYGASSKRALSPADDTEGQEEGGAKKAKVDEVQQVTEPGTPAAEAASSSKVDQQQKDATPETTSSAPATAERQSSKQKQRETDSGYGLPGGTPYKEDPFEFIPITNEQVISIHKFFGLSLNFPSRNLIVRNAEANPLRTIYLASTAVRGLITGGGQGMGVHRHFNPVKLRLLNAGTKAFARQESNKSGDLECKWRIIGDALPPIRPYLASTSVIAATLTDLAFLLSEYYPIFDRIPAGDFKETLKDRKMGSHVMDVAPSEHESIVLKEGIDLPIWRAGASVNLMLDKADRSALSCRIFGKDVSTNARMKLESNKGAVSTAAPPAELADEVDTAAAEEGADKAQMLKTEVSEEQGAPAEAEAVADVAGEAAQP</sequence>
<evidence type="ECO:0000259" key="12">
    <source>
        <dbReference type="PROSITE" id="PS51686"/>
    </source>
</evidence>
<evidence type="ECO:0000256" key="8">
    <source>
        <dbReference type="ARBA" id="ARBA00022884"/>
    </source>
</evidence>
<feature type="region of interest" description="Disordered" evidence="11">
    <location>
        <begin position="866"/>
        <end position="926"/>
    </location>
</feature>
<dbReference type="EMBL" id="KZ819325">
    <property type="protein sequence ID" value="PWN21337.1"/>
    <property type="molecule type" value="Genomic_DNA"/>
</dbReference>
<dbReference type="OrthoDB" id="6093671at2759"/>
<dbReference type="GO" id="GO:0030488">
    <property type="term" value="P:tRNA methylation"/>
    <property type="evidence" value="ECO:0007669"/>
    <property type="project" value="TreeGrafter"/>
</dbReference>
<dbReference type="Gene3D" id="3.40.50.150">
    <property type="entry name" value="Vaccinia Virus protein VP39"/>
    <property type="match status" value="1"/>
</dbReference>
<dbReference type="PROSITE" id="PS51686">
    <property type="entry name" value="SAM_MT_RSMB_NOP"/>
    <property type="match status" value="1"/>
</dbReference>
<feature type="compositionally biased region" description="Basic and acidic residues" evidence="11">
    <location>
        <begin position="410"/>
        <end position="419"/>
    </location>
</feature>
<feature type="binding site" evidence="10">
    <location>
        <position position="256"/>
    </location>
    <ligand>
        <name>S-adenosyl-L-methionine</name>
        <dbReference type="ChEBI" id="CHEBI:59789"/>
    </ligand>
</feature>
<dbReference type="InterPro" id="IPR029063">
    <property type="entry name" value="SAM-dependent_MTases_sf"/>
</dbReference>